<dbReference type="Pfam" id="PF00563">
    <property type="entry name" value="EAL"/>
    <property type="match status" value="1"/>
</dbReference>
<evidence type="ECO:0000313" key="4">
    <source>
        <dbReference type="EMBL" id="MCX2524377.1"/>
    </source>
</evidence>
<sequence>MSCFSTSSIFFISLRLKVFLVTTLVLVFLAFTFFFVSQSELESQLEQRQFINYKKQKLDIINAIKMSRNTLQGYTSMISAVAATDSLFGINDNKKVSAKINEIWPSLQLDIGIDELKILDKEGKVVLEKGAYIFSRNKNENIDNVFYRRWAKESLDLERPVSRLICSKECRQYAFSPILSNGESIGVVVASLSIADVARYINIDGKSDIAILADIKERQRSSYLKSWGGDVVAATNKEETIKKIDYLSQGFSKKEIVDSPVRIKLNDEYYYVMMFPVGDNGHAIEDGGHVVVFSNITDEYESVNKESERAFLIILLGWLFAEAAIFGLLWKPMSSLKKIIEYLPMLAEGKFDDFAKVMKIPGRYSHDEIGVLQRTALAVSGKLQQLQIELHDMNSQLQYRVEDLAKERDFTNSLLSTASALIITHGEKSGVVIANQLALKKTGLRLDNIIGKGFQNTFLNDNDRFNYFRSEFQQEHTLAGNNEIIIEWYHSPLSSLSSEDAYWVSVGVDVTEKKKAESRLVWLANQDSLTGLYNRRFFKERLEESLSNQEYGAVFYLDLDRFKEVNELSGHGSGDKLLCMVADKLKDFLPDECFIARLGGDEFSVLLPFYADSLAIDIASKINDALDEINFIVDKQRHRAVASIGIASYPMHGDNTESIMANADIAMYLAKDNPMVDWHLITEKDLSKENIQHRIYWDEVLKQSLQDDSFEFFAQPIMNVSDNTIKHYELLIRLPDSVGGFFSPGQFIPVAERSGLIIDIDRYVIAKGVHYLSCMNGVSFSINISGKSLRDESLAEFLSKKLEESGAQAERLIVEITETEAVTDFGLASKTLLDIKELGCKVALDDFGSGFSSFRYLDRLPSDFVKIDGEFISGLERSPSNRVIVNSIFEVSRSFGKQVIAEFVDSDEVLDILSEIGVDYAQGYLVGKPEHINKIIRCDDERK</sequence>
<organism evidence="4 5">
    <name type="scientific">Larsenimonas rhizosphaerae</name>
    <dbReference type="NCBI Taxonomy" id="2944682"/>
    <lineage>
        <taxon>Bacteria</taxon>
        <taxon>Pseudomonadati</taxon>
        <taxon>Pseudomonadota</taxon>
        <taxon>Gammaproteobacteria</taxon>
        <taxon>Oceanospirillales</taxon>
        <taxon>Halomonadaceae</taxon>
        <taxon>Larsenimonas</taxon>
    </lineage>
</organism>
<evidence type="ECO:0000259" key="3">
    <source>
        <dbReference type="PROSITE" id="PS50887"/>
    </source>
</evidence>
<dbReference type="AlphaFoldDB" id="A0AA42CU73"/>
<proteinExistence type="predicted"/>
<dbReference type="InterPro" id="IPR000160">
    <property type="entry name" value="GGDEF_dom"/>
</dbReference>
<keyword evidence="5" id="KW-1185">Reference proteome</keyword>
<dbReference type="InterPro" id="IPR029787">
    <property type="entry name" value="Nucleotide_cyclase"/>
</dbReference>
<dbReference type="SUPFAM" id="SSF55785">
    <property type="entry name" value="PYP-like sensor domain (PAS domain)"/>
    <property type="match status" value="1"/>
</dbReference>
<name>A0AA42CU73_9GAMM</name>
<dbReference type="Gene3D" id="3.30.450.20">
    <property type="entry name" value="PAS domain"/>
    <property type="match status" value="1"/>
</dbReference>
<gene>
    <name evidence="4" type="ORF">OQ287_08990</name>
</gene>
<dbReference type="SUPFAM" id="SSF55073">
    <property type="entry name" value="Nucleotide cyclase"/>
    <property type="match status" value="1"/>
</dbReference>
<dbReference type="GO" id="GO:0071111">
    <property type="term" value="F:cyclic-guanylate-specific phosphodiesterase activity"/>
    <property type="evidence" value="ECO:0007669"/>
    <property type="project" value="InterPro"/>
</dbReference>
<evidence type="ECO:0000259" key="2">
    <source>
        <dbReference type="PROSITE" id="PS50883"/>
    </source>
</evidence>
<dbReference type="InterPro" id="IPR035965">
    <property type="entry name" value="PAS-like_dom_sf"/>
</dbReference>
<dbReference type="NCBIfam" id="TIGR00254">
    <property type="entry name" value="GGDEF"/>
    <property type="match status" value="1"/>
</dbReference>
<evidence type="ECO:0000313" key="5">
    <source>
        <dbReference type="Proteomes" id="UP001165678"/>
    </source>
</evidence>
<dbReference type="SMART" id="SM00267">
    <property type="entry name" value="GGDEF"/>
    <property type="match status" value="1"/>
</dbReference>
<comment type="caution">
    <text evidence="4">The sequence shown here is derived from an EMBL/GenBank/DDBJ whole genome shotgun (WGS) entry which is preliminary data.</text>
</comment>
<dbReference type="CDD" id="cd01949">
    <property type="entry name" value="GGDEF"/>
    <property type="match status" value="1"/>
</dbReference>
<dbReference type="InterPro" id="IPR001633">
    <property type="entry name" value="EAL_dom"/>
</dbReference>
<dbReference type="InterPro" id="IPR029150">
    <property type="entry name" value="dCache_3"/>
</dbReference>
<dbReference type="Pfam" id="PF14827">
    <property type="entry name" value="dCache_3"/>
    <property type="match status" value="1"/>
</dbReference>
<dbReference type="PROSITE" id="PS50887">
    <property type="entry name" value="GGDEF"/>
    <property type="match status" value="1"/>
</dbReference>
<dbReference type="Pfam" id="PF00990">
    <property type="entry name" value="GGDEF"/>
    <property type="match status" value="1"/>
</dbReference>
<reference evidence="4" key="1">
    <citation type="submission" date="2022-11" db="EMBL/GenBank/DDBJ databases">
        <title>Larsenimonas rhizosphaerae sp. nov., isolated from a tidal mudflat.</title>
        <authorList>
            <person name="Lee S.D."/>
            <person name="Kim I.S."/>
        </authorList>
    </citation>
    <scope>NUCLEOTIDE SEQUENCE</scope>
    <source>
        <strain evidence="4">GH2-1</strain>
    </source>
</reference>
<accession>A0AA42CU73</accession>
<dbReference type="Proteomes" id="UP001165678">
    <property type="component" value="Unassembled WGS sequence"/>
</dbReference>
<dbReference type="PANTHER" id="PTHR33121">
    <property type="entry name" value="CYCLIC DI-GMP PHOSPHODIESTERASE PDEF"/>
    <property type="match status" value="1"/>
</dbReference>
<keyword evidence="1" id="KW-1133">Transmembrane helix</keyword>
<dbReference type="PANTHER" id="PTHR33121:SF23">
    <property type="entry name" value="CYCLIC DI-GMP PHOSPHODIESTERASE PDEB"/>
    <property type="match status" value="1"/>
</dbReference>
<dbReference type="InterPro" id="IPR035919">
    <property type="entry name" value="EAL_sf"/>
</dbReference>
<evidence type="ECO:0000256" key="1">
    <source>
        <dbReference type="SAM" id="Phobius"/>
    </source>
</evidence>
<feature type="domain" description="GGDEF" evidence="3">
    <location>
        <begin position="550"/>
        <end position="684"/>
    </location>
</feature>
<keyword evidence="1" id="KW-0472">Membrane</keyword>
<feature type="transmembrane region" description="Helical" evidence="1">
    <location>
        <begin position="18"/>
        <end position="36"/>
    </location>
</feature>
<dbReference type="SUPFAM" id="SSF141868">
    <property type="entry name" value="EAL domain-like"/>
    <property type="match status" value="1"/>
</dbReference>
<keyword evidence="1" id="KW-0812">Transmembrane</keyword>
<dbReference type="CDD" id="cd01948">
    <property type="entry name" value="EAL"/>
    <property type="match status" value="1"/>
</dbReference>
<dbReference type="EMBL" id="JAPIVE010000002">
    <property type="protein sequence ID" value="MCX2524377.1"/>
    <property type="molecule type" value="Genomic_DNA"/>
</dbReference>
<dbReference type="InterPro" id="IPR050706">
    <property type="entry name" value="Cyclic-di-GMP_PDE-like"/>
</dbReference>
<feature type="domain" description="EAL" evidence="2">
    <location>
        <begin position="694"/>
        <end position="943"/>
    </location>
</feature>
<protein>
    <submittedName>
        <fullName evidence="4">EAL domain-containing protein</fullName>
    </submittedName>
</protein>
<dbReference type="SMART" id="SM00052">
    <property type="entry name" value="EAL"/>
    <property type="match status" value="1"/>
</dbReference>
<dbReference type="PROSITE" id="PS50883">
    <property type="entry name" value="EAL"/>
    <property type="match status" value="1"/>
</dbReference>
<dbReference type="Gene3D" id="3.20.20.450">
    <property type="entry name" value="EAL domain"/>
    <property type="match status" value="1"/>
</dbReference>
<dbReference type="InterPro" id="IPR043128">
    <property type="entry name" value="Rev_trsase/Diguanyl_cyclase"/>
</dbReference>
<dbReference type="RefSeq" id="WP_265896216.1">
    <property type="nucleotide sequence ID" value="NZ_JAPIVE010000002.1"/>
</dbReference>
<dbReference type="Gene3D" id="3.30.70.270">
    <property type="match status" value="1"/>
</dbReference>